<protein>
    <submittedName>
        <fullName evidence="1">Uncharacterized protein</fullName>
    </submittedName>
</protein>
<dbReference type="InterPro" id="IPR043128">
    <property type="entry name" value="Rev_trsase/Diguanyl_cyclase"/>
</dbReference>
<sequence>MDMTEMIAYNVELLNPNDLTHSFFHLDRQNPTAGFEYDATSIYGPVYPDDDTAADLASSTESDPSRIRTRLLLAPYLAGYLRGQLEEQKGYTATPGISISKVLAKLVGSVHKPNSQNILILF</sequence>
<reference evidence="1 2" key="1">
    <citation type="submission" date="2024-07" db="EMBL/GenBank/DDBJ databases">
        <title>Section-level genome sequencing and comparative genomics of Aspergillus sections Usti and Cavernicolus.</title>
        <authorList>
            <consortium name="Lawrence Berkeley National Laboratory"/>
            <person name="Nybo J.L."/>
            <person name="Vesth T.C."/>
            <person name="Theobald S."/>
            <person name="Frisvad J.C."/>
            <person name="Larsen T.O."/>
            <person name="Kjaerboelling I."/>
            <person name="Rothschild-Mancinelli K."/>
            <person name="Lyhne E.K."/>
            <person name="Kogle M.E."/>
            <person name="Barry K."/>
            <person name="Clum A."/>
            <person name="Na H."/>
            <person name="Ledsgaard L."/>
            <person name="Lin J."/>
            <person name="Lipzen A."/>
            <person name="Kuo A."/>
            <person name="Riley R."/>
            <person name="Mondo S."/>
            <person name="Labutti K."/>
            <person name="Haridas S."/>
            <person name="Pangalinan J."/>
            <person name="Salamov A.A."/>
            <person name="Simmons B.A."/>
            <person name="Magnuson J.K."/>
            <person name="Chen J."/>
            <person name="Drula E."/>
            <person name="Henrissat B."/>
            <person name="Wiebenga A."/>
            <person name="Lubbers R.J."/>
            <person name="Gomes A.C."/>
            <person name="Makela M.R."/>
            <person name="Stajich J."/>
            <person name="Grigoriev I.V."/>
            <person name="Mortensen U.H."/>
            <person name="De Vries R.P."/>
            <person name="Baker S.E."/>
            <person name="Andersen M.R."/>
        </authorList>
    </citation>
    <scope>NUCLEOTIDE SEQUENCE [LARGE SCALE GENOMIC DNA]</scope>
    <source>
        <strain evidence="1 2">CBS 588.65</strain>
    </source>
</reference>
<comment type="caution">
    <text evidence="1">The sequence shown here is derived from an EMBL/GenBank/DDBJ whole genome shotgun (WGS) entry which is preliminary data.</text>
</comment>
<dbReference type="InterPro" id="IPR043502">
    <property type="entry name" value="DNA/RNA_pol_sf"/>
</dbReference>
<dbReference type="Proteomes" id="UP001610334">
    <property type="component" value="Unassembled WGS sequence"/>
</dbReference>
<dbReference type="Gene3D" id="3.30.70.270">
    <property type="match status" value="1"/>
</dbReference>
<evidence type="ECO:0000313" key="1">
    <source>
        <dbReference type="EMBL" id="KAL2803108.1"/>
    </source>
</evidence>
<evidence type="ECO:0000313" key="2">
    <source>
        <dbReference type="Proteomes" id="UP001610334"/>
    </source>
</evidence>
<dbReference type="PANTHER" id="PTHR46404">
    <property type="entry name" value="DNA POLYMERASE IOTA"/>
    <property type="match status" value="1"/>
</dbReference>
<organism evidence="1 2">
    <name type="scientific">Aspergillus granulosus</name>
    <dbReference type="NCBI Taxonomy" id="176169"/>
    <lineage>
        <taxon>Eukaryota</taxon>
        <taxon>Fungi</taxon>
        <taxon>Dikarya</taxon>
        <taxon>Ascomycota</taxon>
        <taxon>Pezizomycotina</taxon>
        <taxon>Eurotiomycetes</taxon>
        <taxon>Eurotiomycetidae</taxon>
        <taxon>Eurotiales</taxon>
        <taxon>Aspergillaceae</taxon>
        <taxon>Aspergillus</taxon>
        <taxon>Aspergillus subgen. Nidulantes</taxon>
    </lineage>
</organism>
<dbReference type="PANTHER" id="PTHR46404:SF1">
    <property type="entry name" value="DNA POLYMERASE IOTA"/>
    <property type="match status" value="1"/>
</dbReference>
<accession>A0ABR4GVK5</accession>
<proteinExistence type="predicted"/>
<name>A0ABR4GVK5_9EURO</name>
<dbReference type="EMBL" id="JBFXLT010000151">
    <property type="protein sequence ID" value="KAL2803108.1"/>
    <property type="molecule type" value="Genomic_DNA"/>
</dbReference>
<dbReference type="SUPFAM" id="SSF56672">
    <property type="entry name" value="DNA/RNA polymerases"/>
    <property type="match status" value="1"/>
</dbReference>
<keyword evidence="2" id="KW-1185">Reference proteome</keyword>
<gene>
    <name evidence="1" type="ORF">BJX63DRAFT_413009</name>
</gene>